<name>A0A2N5M2Y1_9BACI</name>
<evidence type="ECO:0000313" key="2">
    <source>
        <dbReference type="Proteomes" id="UP000234748"/>
    </source>
</evidence>
<protein>
    <submittedName>
        <fullName evidence="1">Uncharacterized protein</fullName>
    </submittedName>
</protein>
<proteinExistence type="predicted"/>
<comment type="caution">
    <text evidence="1">The sequence shown here is derived from an EMBL/GenBank/DDBJ whole genome shotgun (WGS) entry which is preliminary data.</text>
</comment>
<evidence type="ECO:0000313" key="1">
    <source>
        <dbReference type="EMBL" id="PLT28729.1"/>
    </source>
</evidence>
<organism evidence="1 2">
    <name type="scientific">Peribacillus deserti</name>
    <dbReference type="NCBI Taxonomy" id="673318"/>
    <lineage>
        <taxon>Bacteria</taxon>
        <taxon>Bacillati</taxon>
        <taxon>Bacillota</taxon>
        <taxon>Bacilli</taxon>
        <taxon>Bacillales</taxon>
        <taxon>Bacillaceae</taxon>
        <taxon>Peribacillus</taxon>
    </lineage>
</organism>
<dbReference type="RefSeq" id="WP_101644373.1">
    <property type="nucleotide sequence ID" value="NZ_PGUY01000053.1"/>
</dbReference>
<reference evidence="1 2" key="1">
    <citation type="submission" date="2017-11" db="EMBL/GenBank/DDBJ databases">
        <title>Comparitive Functional Genomics of Dry Heat Resistant strains isolated from the Viking Spacecraft.</title>
        <authorList>
            <person name="Seuylemezian A."/>
            <person name="Cooper K."/>
            <person name="Vaishampayan P."/>
        </authorList>
    </citation>
    <scope>NUCLEOTIDE SEQUENCE [LARGE SCALE GENOMIC DNA]</scope>
    <source>
        <strain evidence="1 2">V1-29</strain>
    </source>
</reference>
<keyword evidence="2" id="KW-1185">Reference proteome</keyword>
<gene>
    <name evidence="1" type="ORF">CUU66_17155</name>
</gene>
<sequence length="73" mass="8468">MLFIRLYIEKQDDIQNFCNRSIFIEKQTPEGHKKSGSERPLLPFDGDWLMTEGVSLQLDNKKSGKRCLPELPS</sequence>
<dbReference type="EMBL" id="PGUY01000053">
    <property type="protein sequence ID" value="PLT28729.1"/>
    <property type="molecule type" value="Genomic_DNA"/>
</dbReference>
<dbReference type="AlphaFoldDB" id="A0A2N5M2Y1"/>
<dbReference type="Proteomes" id="UP000234748">
    <property type="component" value="Unassembled WGS sequence"/>
</dbReference>
<accession>A0A2N5M2Y1</accession>